<dbReference type="SUPFAM" id="SSF51445">
    <property type="entry name" value="(Trans)glycosidases"/>
    <property type="match status" value="1"/>
</dbReference>
<dbReference type="GO" id="GO:0000272">
    <property type="term" value="P:polysaccharide catabolic process"/>
    <property type="evidence" value="ECO:0007669"/>
    <property type="project" value="UniProtKB-KW"/>
</dbReference>
<gene>
    <name evidence="5" type="ORF">Slati_2384000</name>
</gene>
<dbReference type="GO" id="GO:0016161">
    <property type="term" value="F:beta-amylase activity"/>
    <property type="evidence" value="ECO:0007669"/>
    <property type="project" value="UniProtKB-EC"/>
</dbReference>
<accession>A0AAW2WCL9</accession>
<protein>
    <recommendedName>
        <fullName evidence="4">Beta-amylase</fullName>
        <ecNumber evidence="4">3.2.1.2</ecNumber>
    </recommendedName>
</protein>
<dbReference type="EC" id="3.2.1.2" evidence="4"/>
<dbReference type="PANTHER" id="PTHR31352">
    <property type="entry name" value="BETA-AMYLASE 1, CHLOROPLASTIC"/>
    <property type="match status" value="1"/>
</dbReference>
<reference evidence="5" key="1">
    <citation type="submission" date="2020-06" db="EMBL/GenBank/DDBJ databases">
        <authorList>
            <person name="Li T."/>
            <person name="Hu X."/>
            <person name="Zhang T."/>
            <person name="Song X."/>
            <person name="Zhang H."/>
            <person name="Dai N."/>
            <person name="Sheng W."/>
            <person name="Hou X."/>
            <person name="Wei L."/>
        </authorList>
    </citation>
    <scope>NUCLEOTIDE SEQUENCE</scope>
    <source>
        <strain evidence="5">KEN1</strain>
        <tissue evidence="5">Leaf</tissue>
    </source>
</reference>
<dbReference type="Pfam" id="PF01373">
    <property type="entry name" value="Glyco_hydro_14"/>
    <property type="match status" value="1"/>
</dbReference>
<dbReference type="EMBL" id="JACGWN010000008">
    <property type="protein sequence ID" value="KAL0439010.1"/>
    <property type="molecule type" value="Genomic_DNA"/>
</dbReference>
<dbReference type="Gene3D" id="3.20.20.80">
    <property type="entry name" value="Glycosidases"/>
    <property type="match status" value="2"/>
</dbReference>
<name>A0AAW2WCL9_9LAMI</name>
<comment type="similarity">
    <text evidence="1 4">Belongs to the glycosyl hydrolase 14 family.</text>
</comment>
<dbReference type="AlphaFoldDB" id="A0AAW2WCL9"/>
<keyword evidence="4" id="KW-0326">Glycosidase</keyword>
<evidence type="ECO:0000256" key="4">
    <source>
        <dbReference type="RuleBase" id="RU000509"/>
    </source>
</evidence>
<evidence type="ECO:0000256" key="1">
    <source>
        <dbReference type="ARBA" id="ARBA00005652"/>
    </source>
</evidence>
<keyword evidence="2 4" id="KW-0119">Carbohydrate metabolism</keyword>
<keyword evidence="3 4" id="KW-0624">Polysaccharide degradation</keyword>
<comment type="catalytic activity">
    <reaction evidence="4">
        <text>Hydrolysis of (1-&gt;4)-alpha-D-glucosidic linkages in polysaccharides so as to remove successive maltose units from the non-reducing ends of the chains.</text>
        <dbReference type="EC" id="3.2.1.2"/>
    </reaction>
</comment>
<evidence type="ECO:0000313" key="5">
    <source>
        <dbReference type="EMBL" id="KAL0439010.1"/>
    </source>
</evidence>
<proteinExistence type="inferred from homology"/>
<dbReference type="PANTHER" id="PTHR31352:SF58">
    <property type="entry name" value="BETA-AMYLASE 2, CHLOROPLASTIC"/>
    <property type="match status" value="1"/>
</dbReference>
<evidence type="ECO:0000256" key="3">
    <source>
        <dbReference type="ARBA" id="ARBA00023326"/>
    </source>
</evidence>
<reference evidence="5" key="2">
    <citation type="journal article" date="2024" name="Plant">
        <title>Genomic evolution and insights into agronomic trait innovations of Sesamum species.</title>
        <authorList>
            <person name="Miao H."/>
            <person name="Wang L."/>
            <person name="Qu L."/>
            <person name="Liu H."/>
            <person name="Sun Y."/>
            <person name="Le M."/>
            <person name="Wang Q."/>
            <person name="Wei S."/>
            <person name="Zheng Y."/>
            <person name="Lin W."/>
            <person name="Duan Y."/>
            <person name="Cao H."/>
            <person name="Xiong S."/>
            <person name="Wang X."/>
            <person name="Wei L."/>
            <person name="Li C."/>
            <person name="Ma Q."/>
            <person name="Ju M."/>
            <person name="Zhao R."/>
            <person name="Li G."/>
            <person name="Mu C."/>
            <person name="Tian Q."/>
            <person name="Mei H."/>
            <person name="Zhang T."/>
            <person name="Gao T."/>
            <person name="Zhang H."/>
        </authorList>
    </citation>
    <scope>NUCLEOTIDE SEQUENCE</scope>
    <source>
        <strain evidence="5">KEN1</strain>
    </source>
</reference>
<organism evidence="5">
    <name type="scientific">Sesamum latifolium</name>
    <dbReference type="NCBI Taxonomy" id="2727402"/>
    <lineage>
        <taxon>Eukaryota</taxon>
        <taxon>Viridiplantae</taxon>
        <taxon>Streptophyta</taxon>
        <taxon>Embryophyta</taxon>
        <taxon>Tracheophyta</taxon>
        <taxon>Spermatophyta</taxon>
        <taxon>Magnoliopsida</taxon>
        <taxon>eudicotyledons</taxon>
        <taxon>Gunneridae</taxon>
        <taxon>Pentapetalae</taxon>
        <taxon>asterids</taxon>
        <taxon>lamiids</taxon>
        <taxon>Lamiales</taxon>
        <taxon>Pedaliaceae</taxon>
        <taxon>Sesamum</taxon>
    </lineage>
</organism>
<dbReference type="InterPro" id="IPR017853">
    <property type="entry name" value="GH"/>
</dbReference>
<evidence type="ECO:0000256" key="2">
    <source>
        <dbReference type="ARBA" id="ARBA00023277"/>
    </source>
</evidence>
<comment type="caution">
    <text evidence="5">The sequence shown here is derived from an EMBL/GenBank/DDBJ whole genome shotgun (WGS) entry which is preliminary data.</text>
</comment>
<sequence length="277" mass="31618">MLLQIEVQRREVLNSGAPSRTMVRCSAKKFADGIATSENQQEVHEQDSTNTPIVPVYVMLPGLTLSILSGKTWKYPGIGEFQFYNKYLRKNLEDATKVRGKEFCGRKPEGICSYNSKPHDTKLFCHGGILTSTKVSEYSEHIFSIEELKSHVAELTARFYNGSRQDGNVLILLMLKKYKTALNFTCVELQIEDQCEEFREVLADPEQLVWQVLNDAWDVGIPLGAENALPCYGRQGFNKILQNAKPYGTPDKRHLSTFTYLRLSPDLMEEHNLREFE</sequence>
<dbReference type="PRINTS" id="PR00750">
    <property type="entry name" value="BETAAMYLASE"/>
</dbReference>
<dbReference type="InterPro" id="IPR001554">
    <property type="entry name" value="Glyco_hydro_14"/>
</dbReference>
<keyword evidence="4" id="KW-0378">Hydrolase</keyword>